<reference evidence="2 3" key="1">
    <citation type="submission" date="2021-03" db="EMBL/GenBank/DDBJ databases">
        <title>Genomic Encyclopedia of Type Strains, Phase IV (KMG-IV): sequencing the most valuable type-strain genomes for metagenomic binning, comparative biology and taxonomic classification.</title>
        <authorList>
            <person name="Goeker M."/>
        </authorList>
    </citation>
    <scope>NUCLEOTIDE SEQUENCE [LARGE SCALE GENOMIC DNA]</scope>
    <source>
        <strain evidence="2 3">DSM 28783</strain>
    </source>
</reference>
<gene>
    <name evidence="2" type="ORF">J2Z42_001719</name>
</gene>
<protein>
    <recommendedName>
        <fullName evidence="4">Sporulation protein YqfD</fullName>
    </recommendedName>
</protein>
<feature type="transmembrane region" description="Helical" evidence="1">
    <location>
        <begin position="94"/>
        <end position="114"/>
    </location>
</feature>
<name>A0ABS4KSL1_9CLOT</name>
<organism evidence="2 3">
    <name type="scientific">Clostridium algifaecis</name>
    <dbReference type="NCBI Taxonomy" id="1472040"/>
    <lineage>
        <taxon>Bacteria</taxon>
        <taxon>Bacillati</taxon>
        <taxon>Bacillota</taxon>
        <taxon>Clostridia</taxon>
        <taxon>Eubacteriales</taxon>
        <taxon>Clostridiaceae</taxon>
        <taxon>Clostridium</taxon>
    </lineage>
</organism>
<evidence type="ECO:0000313" key="3">
    <source>
        <dbReference type="Proteomes" id="UP001519307"/>
    </source>
</evidence>
<keyword evidence="1" id="KW-0812">Transmembrane</keyword>
<dbReference type="NCBIfam" id="TIGR02876">
    <property type="entry name" value="spore_yqfD"/>
    <property type="match status" value="1"/>
</dbReference>
<accession>A0ABS4KSL1</accession>
<dbReference type="InterPro" id="IPR010690">
    <property type="entry name" value="YqfD"/>
</dbReference>
<keyword evidence="1" id="KW-0472">Membrane</keyword>
<evidence type="ECO:0008006" key="4">
    <source>
        <dbReference type="Google" id="ProtNLM"/>
    </source>
</evidence>
<dbReference type="PIRSF" id="PIRSF029895">
    <property type="entry name" value="SpoIV"/>
    <property type="match status" value="1"/>
</dbReference>
<dbReference type="Pfam" id="PF06898">
    <property type="entry name" value="YqfD"/>
    <property type="match status" value="1"/>
</dbReference>
<keyword evidence="3" id="KW-1185">Reference proteome</keyword>
<keyword evidence="1" id="KW-1133">Transmembrane helix</keyword>
<dbReference type="Proteomes" id="UP001519307">
    <property type="component" value="Unassembled WGS sequence"/>
</dbReference>
<dbReference type="RefSeq" id="WP_209702193.1">
    <property type="nucleotide sequence ID" value="NZ_JAGGLM010000009.1"/>
</dbReference>
<sequence>MKKNSKLKFYEYKNAVIKIEIQSIRPERFINLIWKNNIYVENIMRKSITTVIMDVKLEDYNKINKIAKRNNVKIRILKRWGISFLILKLKNNKMLIVGILLFISIIYYLSTFIWQIKINSDSNLPPYELRQKLKEYGVVPGISKKRLNVYKIEEFLVKSDENIMWVRARIEGSRLIITAAERKSPPNIVQDNSPCDLAASRDGEVLRVYTTAGTSVVNRGDMVKKGQILVKGVQGKEGESYTVHASGSVICKTFYEKSKDVKIDSIKRERTGRKIENYYLNINGKKVYLKKNINKFDKYDKIEESKLFLKKEVFYEVKEVKVKGNIEKLTSDAAEELYGQICSNLDKSVKILNKVVDKKQDKFLKVRVLVIAEENIVSQVEHKEDVNEKNSKEQK</sequence>
<comment type="caution">
    <text evidence="2">The sequence shown here is derived from an EMBL/GenBank/DDBJ whole genome shotgun (WGS) entry which is preliminary data.</text>
</comment>
<dbReference type="EMBL" id="JAGGLM010000009">
    <property type="protein sequence ID" value="MBP2033040.1"/>
    <property type="molecule type" value="Genomic_DNA"/>
</dbReference>
<evidence type="ECO:0000256" key="1">
    <source>
        <dbReference type="SAM" id="Phobius"/>
    </source>
</evidence>
<evidence type="ECO:0000313" key="2">
    <source>
        <dbReference type="EMBL" id="MBP2033040.1"/>
    </source>
</evidence>
<proteinExistence type="predicted"/>